<dbReference type="Proteomes" id="UP000790347">
    <property type="component" value="Unassembled WGS sequence"/>
</dbReference>
<organism evidence="1 2">
    <name type="scientific">Dermatophagoides farinae</name>
    <name type="common">American house dust mite</name>
    <dbReference type="NCBI Taxonomy" id="6954"/>
    <lineage>
        <taxon>Eukaryota</taxon>
        <taxon>Metazoa</taxon>
        <taxon>Ecdysozoa</taxon>
        <taxon>Arthropoda</taxon>
        <taxon>Chelicerata</taxon>
        <taxon>Arachnida</taxon>
        <taxon>Acari</taxon>
        <taxon>Acariformes</taxon>
        <taxon>Sarcoptiformes</taxon>
        <taxon>Astigmata</taxon>
        <taxon>Psoroptidia</taxon>
        <taxon>Analgoidea</taxon>
        <taxon>Pyroglyphidae</taxon>
        <taxon>Dermatophagoidinae</taxon>
        <taxon>Dermatophagoides</taxon>
    </lineage>
</organism>
<dbReference type="AlphaFoldDB" id="A0A922HU48"/>
<gene>
    <name evidence="1" type="ORF">DERF_012772</name>
</gene>
<name>A0A922HU48_DERFA</name>
<dbReference type="EMBL" id="ASGP02000006">
    <property type="protein sequence ID" value="KAH9501967.1"/>
    <property type="molecule type" value="Genomic_DNA"/>
</dbReference>
<accession>A0A922HU48</accession>
<evidence type="ECO:0000313" key="1">
    <source>
        <dbReference type="EMBL" id="KAH9501967.1"/>
    </source>
</evidence>
<sequence>MPRSHGKLTTTSSSAQTIHPWYYVPGDKYSTEKRLAYKHESNSNRQIQNERINKYYRSTRLNPISISKWNQETKLLDNWDQNKSLVKHHRSMQNLTDPPFYIEDDIQIEFDRKQYDNHVQKVATIFRQYHQAAKDYRTNFIDTNMAVDYLLRQAELDELIEEKRNIFFSQWNRYVIQCNGGSNYNYQSDPLRQICFAIRELLHFYKSLVDDNLKRLNSIIDEKLFTATERNELGQLNDRCLQIIDMYLNLNESRDGHFQTMFCEEREKQWHEQCDRWSEEIQVWDTLFIKLFDSNYQLIYDRLDKFLQRQRSLLHDRLIKLEQLQHLIRDIEHDDRLQSILHIDIDQLLQN</sequence>
<evidence type="ECO:0000313" key="2">
    <source>
        <dbReference type="Proteomes" id="UP000790347"/>
    </source>
</evidence>
<reference evidence="1" key="2">
    <citation type="journal article" date="2022" name="Res Sq">
        <title>Comparative Genomics Reveals Insights into the Divergent Evolution of Astigmatic Mites and Household Pest Adaptations.</title>
        <authorList>
            <person name="Xiong Q."/>
            <person name="Wan A.T.-Y."/>
            <person name="Liu X.-Y."/>
            <person name="Fung C.S.-H."/>
            <person name="Xiao X."/>
            <person name="Malainual N."/>
            <person name="Hou J."/>
            <person name="Wang L."/>
            <person name="Wang M."/>
            <person name="Yang K."/>
            <person name="Cui Y."/>
            <person name="Leung E."/>
            <person name="Nong W."/>
            <person name="Shin S.-K."/>
            <person name="Au S."/>
            <person name="Jeong K.Y."/>
            <person name="Chew F.T."/>
            <person name="Hui J."/>
            <person name="Leung T.F."/>
            <person name="Tungtrongchitr A."/>
            <person name="Zhong N."/>
            <person name="Liu Z."/>
            <person name="Tsui S."/>
        </authorList>
    </citation>
    <scope>NUCLEOTIDE SEQUENCE</scope>
    <source>
        <strain evidence="1">Derf</strain>
        <tissue evidence="1">Whole organism</tissue>
    </source>
</reference>
<keyword evidence="2" id="KW-1185">Reference proteome</keyword>
<protein>
    <submittedName>
        <fullName evidence="1">Uncharacterized protein</fullName>
    </submittedName>
</protein>
<proteinExistence type="predicted"/>
<comment type="caution">
    <text evidence="1">The sequence shown here is derived from an EMBL/GenBank/DDBJ whole genome shotgun (WGS) entry which is preliminary data.</text>
</comment>
<reference evidence="1" key="1">
    <citation type="submission" date="2013-05" db="EMBL/GenBank/DDBJ databases">
        <authorList>
            <person name="Yim A.K.Y."/>
            <person name="Chan T.F."/>
            <person name="Ji K.M."/>
            <person name="Liu X.Y."/>
            <person name="Zhou J.W."/>
            <person name="Li R.Q."/>
            <person name="Yang K.Y."/>
            <person name="Li J."/>
            <person name="Li M."/>
            <person name="Law P.T.W."/>
            <person name="Wu Y.L."/>
            <person name="Cai Z.L."/>
            <person name="Qin H."/>
            <person name="Bao Y."/>
            <person name="Leung R.K.K."/>
            <person name="Ng P.K.S."/>
            <person name="Zou J."/>
            <person name="Zhong X.J."/>
            <person name="Ran P.X."/>
            <person name="Zhong N.S."/>
            <person name="Liu Z.G."/>
            <person name="Tsui S.K.W."/>
        </authorList>
    </citation>
    <scope>NUCLEOTIDE SEQUENCE</scope>
    <source>
        <strain evidence="1">Derf</strain>
        <tissue evidence="1">Whole organism</tissue>
    </source>
</reference>